<dbReference type="HOGENOM" id="CLU_088580_0_0_0"/>
<sequence length="254" mass="29208" precursor="true">MNSHHPWMLAVLIFVSVTASSMRCCVADERAALPAPIAGYTTHEVEGWVVRVSERLSQEQPEKTKRALELLAEQLRIVIRVLPAEPLAFVRTVPIWFSPPYAGVRPKAEYHSDKEWLEKQGRLKELYQCVEFTTTAIFEREIERMPVIVLHELAHAYHYQVLGFDNALIKTAFERARNSGSYEVVLRKDGNKEKAYALTNPQEYFAESTEAYFGRNDFFPFDRAELQQHDPAMVKVLQEVWQVEPDASNAVKVK</sequence>
<accession>D5SNZ1</accession>
<evidence type="ECO:0000313" key="1">
    <source>
        <dbReference type="EMBL" id="ADG66146.1"/>
    </source>
</evidence>
<protein>
    <submittedName>
        <fullName evidence="1">Metallopeptidase</fullName>
    </submittedName>
</protein>
<dbReference type="Proteomes" id="UP000002220">
    <property type="component" value="Chromosome"/>
</dbReference>
<dbReference type="EMBL" id="CP001744">
    <property type="protein sequence ID" value="ADG66146.1"/>
    <property type="molecule type" value="Genomic_DNA"/>
</dbReference>
<dbReference type="SUPFAM" id="SSF55486">
    <property type="entry name" value="Metalloproteases ('zincins'), catalytic domain"/>
    <property type="match status" value="1"/>
</dbReference>
<dbReference type="RefSeq" id="WP_013108577.1">
    <property type="nucleotide sequence ID" value="NC_014148.1"/>
</dbReference>
<proteinExistence type="predicted"/>
<reference evidence="1 2" key="1">
    <citation type="journal article" date="2010" name="Stand. Genomic Sci.">
        <title>Complete genome sequence of Planctomyces limnophilus type strain (Mu 290).</title>
        <authorList>
            <person name="Labutti K."/>
            <person name="Sikorski J."/>
            <person name="Schneider S."/>
            <person name="Nolan M."/>
            <person name="Lucas S."/>
            <person name="Glavina Del Rio T."/>
            <person name="Tice H."/>
            <person name="Cheng J.F."/>
            <person name="Goodwin L."/>
            <person name="Pitluck S."/>
            <person name="Liolios K."/>
            <person name="Ivanova N."/>
            <person name="Mavromatis K."/>
            <person name="Mikhailova N."/>
            <person name="Pati A."/>
            <person name="Chen A."/>
            <person name="Palaniappan K."/>
            <person name="Land M."/>
            <person name="Hauser L."/>
            <person name="Chang Y.J."/>
            <person name="Jeffries C.D."/>
            <person name="Tindall B.J."/>
            <person name="Rohde M."/>
            <person name="Goker M."/>
            <person name="Woyke T."/>
            <person name="Bristow J."/>
            <person name="Eisen J.A."/>
            <person name="Markowitz V."/>
            <person name="Hugenholtz P."/>
            <person name="Kyrpides N.C."/>
            <person name="Klenk H.P."/>
            <person name="Lapidus A."/>
        </authorList>
    </citation>
    <scope>NUCLEOTIDE SEQUENCE [LARGE SCALE GENOMIC DNA]</scope>
    <source>
        <strain evidence="2">ATCC 43296 / DSM 3776 / IFAM 1008 / 290</strain>
    </source>
</reference>
<keyword evidence="2" id="KW-1185">Reference proteome</keyword>
<dbReference type="Gene3D" id="3.40.390.10">
    <property type="entry name" value="Collagenase (Catalytic Domain)"/>
    <property type="match status" value="1"/>
</dbReference>
<dbReference type="KEGG" id="plm:Plim_0295"/>
<dbReference type="eggNOG" id="COG5306">
    <property type="taxonomic scope" value="Bacteria"/>
</dbReference>
<dbReference type="AlphaFoldDB" id="D5SNZ1"/>
<gene>
    <name evidence="1" type="ordered locus">Plim_0295</name>
</gene>
<name>D5SNZ1_PLAL2</name>
<dbReference type="InterPro" id="IPR024079">
    <property type="entry name" value="MetalloPept_cat_dom_sf"/>
</dbReference>
<dbReference type="OrthoDB" id="5702724at2"/>
<organism evidence="1 2">
    <name type="scientific">Planctopirus limnophila (strain ATCC 43296 / DSM 3776 / IFAM 1008 / Mu 290)</name>
    <name type="common">Planctomyces limnophilus</name>
    <dbReference type="NCBI Taxonomy" id="521674"/>
    <lineage>
        <taxon>Bacteria</taxon>
        <taxon>Pseudomonadati</taxon>
        <taxon>Planctomycetota</taxon>
        <taxon>Planctomycetia</taxon>
        <taxon>Planctomycetales</taxon>
        <taxon>Planctomycetaceae</taxon>
        <taxon>Planctopirus</taxon>
    </lineage>
</organism>
<dbReference type="GO" id="GO:0008237">
    <property type="term" value="F:metallopeptidase activity"/>
    <property type="evidence" value="ECO:0007669"/>
    <property type="project" value="InterPro"/>
</dbReference>
<evidence type="ECO:0000313" key="2">
    <source>
        <dbReference type="Proteomes" id="UP000002220"/>
    </source>
</evidence>
<dbReference type="STRING" id="521674.Plim_0295"/>